<reference evidence="4" key="1">
    <citation type="journal article" date="2019" name="Int. J. Syst. Evol. Microbiol.">
        <title>The Global Catalogue of Microorganisms (GCM) 10K type strain sequencing project: providing services to taxonomists for standard genome sequencing and annotation.</title>
        <authorList>
            <consortium name="The Broad Institute Genomics Platform"/>
            <consortium name="The Broad Institute Genome Sequencing Center for Infectious Disease"/>
            <person name="Wu L."/>
            <person name="Ma J."/>
        </authorList>
    </citation>
    <scope>NUCLEOTIDE SEQUENCE [LARGE SCALE GENOMIC DNA]</scope>
    <source>
        <strain evidence="4">JCM 9371</strain>
    </source>
</reference>
<gene>
    <name evidence="3" type="ORF">ACFQZM_41170</name>
</gene>
<dbReference type="PROSITE" id="PS50880">
    <property type="entry name" value="TOPRIM"/>
    <property type="match status" value="1"/>
</dbReference>
<proteinExistence type="predicted"/>
<feature type="domain" description="Toprim" evidence="2">
    <location>
        <begin position="460"/>
        <end position="551"/>
    </location>
</feature>
<dbReference type="InterPro" id="IPR037068">
    <property type="entry name" value="DNA_primase_core_N_sf"/>
</dbReference>
<dbReference type="InterPro" id="IPR006171">
    <property type="entry name" value="TOPRIM_dom"/>
</dbReference>
<evidence type="ECO:0000313" key="3">
    <source>
        <dbReference type="EMBL" id="MFD0690961.1"/>
    </source>
</evidence>
<organism evidence="3 4">
    <name type="scientific">Actinomadura fibrosa</name>
    <dbReference type="NCBI Taxonomy" id="111802"/>
    <lineage>
        <taxon>Bacteria</taxon>
        <taxon>Bacillati</taxon>
        <taxon>Actinomycetota</taxon>
        <taxon>Actinomycetes</taxon>
        <taxon>Streptosporangiales</taxon>
        <taxon>Thermomonosporaceae</taxon>
        <taxon>Actinomadura</taxon>
    </lineage>
</organism>
<dbReference type="CDD" id="cd03364">
    <property type="entry name" value="TOPRIM_DnaG_primases"/>
    <property type="match status" value="1"/>
</dbReference>
<dbReference type="RefSeq" id="WP_131758021.1">
    <property type="nucleotide sequence ID" value="NZ_CAACUY010000042.1"/>
</dbReference>
<dbReference type="SMART" id="SM00493">
    <property type="entry name" value="TOPRIM"/>
    <property type="match status" value="1"/>
</dbReference>
<comment type="caution">
    <text evidence="3">The sequence shown here is derived from an EMBL/GenBank/DDBJ whole genome shotgun (WGS) entry which is preliminary data.</text>
</comment>
<dbReference type="EMBL" id="JBHTGP010000025">
    <property type="protein sequence ID" value="MFD0690961.1"/>
    <property type="molecule type" value="Genomic_DNA"/>
</dbReference>
<evidence type="ECO:0000256" key="1">
    <source>
        <dbReference type="SAM" id="MobiDB-lite"/>
    </source>
</evidence>
<evidence type="ECO:0000313" key="4">
    <source>
        <dbReference type="Proteomes" id="UP001597063"/>
    </source>
</evidence>
<dbReference type="SUPFAM" id="SSF56731">
    <property type="entry name" value="DNA primase core"/>
    <property type="match status" value="1"/>
</dbReference>
<feature type="region of interest" description="Disordered" evidence="1">
    <location>
        <begin position="643"/>
        <end position="683"/>
    </location>
</feature>
<dbReference type="Pfam" id="PF13155">
    <property type="entry name" value="Toprim_2"/>
    <property type="match status" value="1"/>
</dbReference>
<dbReference type="Gene3D" id="3.40.1360.10">
    <property type="match status" value="1"/>
</dbReference>
<evidence type="ECO:0000259" key="2">
    <source>
        <dbReference type="PROSITE" id="PS50880"/>
    </source>
</evidence>
<dbReference type="InterPro" id="IPR050219">
    <property type="entry name" value="DnaG_primase"/>
</dbReference>
<accession>A0ABW2XX70</accession>
<keyword evidence="4" id="KW-1185">Reference proteome</keyword>
<sequence length="683" mass="72874">MTTPSSAEPDERQEEQNRRLEVLRGIAEHEVTRLYEGQSTWTDWLQQASRHGRYGFTNTLLIPAQRRSATDVRSYDEWKKQGRQVIRGEIGIRIITSRGTPRSVFDIEQTEGGEVTDRGAADPADGLRRLSRLAANLDMYVDRGQHWSYLGPPERRIRIPSDLDDAAATQALAHQLAHVLQPGGRVDTADDDLAACYGARRVLADSVAFLGLAELGLPPAELVFSTVQLWAGKDVRANPHAAVRAMGRDVVRLGTQLRRRLSGLRLPGDGGPEGLSRAQAVTRSVLGVDSTPATESSATAARTNADEGGDQLGLAKARLHAVLEDAHRFYRDKLGGSWGERYLASRGFNSAVQERWEVGHAPSGRYGLVHHLRQVGHGDEDIVAAGLARRGRGGQLTDVFRNRALLPLRDGHGAIVGFIGRRLDGAKGPKYLNSPETALFRKSETLFGLYEGRDQLAGGARPVLVEGPLDAIAVDVAAPGPLVAVAPCGTAITTAQIDAIDRHCDIATTGLVLALDGDSAGHKAALRAWTKLSHLTGPVDVGLLPQGRDPADLLNAEGGAAVREALQVLRPLADLVVDETLESVGGEFAFAETRLLAVRAAARLVAGMPSAQAARQVGRISARTGVDLAEVTAAIASAIVPDSATDTSPASEDFPLPVSLNSGAPSGRTAPQPPRGMRRSPSR</sequence>
<dbReference type="InterPro" id="IPR013264">
    <property type="entry name" value="DNAG_N"/>
</dbReference>
<dbReference type="Proteomes" id="UP001597063">
    <property type="component" value="Unassembled WGS sequence"/>
</dbReference>
<dbReference type="PANTHER" id="PTHR30313">
    <property type="entry name" value="DNA PRIMASE"/>
    <property type="match status" value="1"/>
</dbReference>
<name>A0ABW2XX70_9ACTN</name>
<dbReference type="InterPro" id="IPR034151">
    <property type="entry name" value="TOPRIM_DnaG_bac"/>
</dbReference>
<protein>
    <submittedName>
        <fullName evidence="3">Toprim domain-containing protein</fullName>
    </submittedName>
</protein>
<dbReference type="Pfam" id="PF08275">
    <property type="entry name" value="DNAG_N"/>
    <property type="match status" value="1"/>
</dbReference>
<dbReference type="PANTHER" id="PTHR30313:SF2">
    <property type="entry name" value="DNA PRIMASE"/>
    <property type="match status" value="1"/>
</dbReference>
<dbReference type="Gene3D" id="3.90.980.10">
    <property type="entry name" value="DNA primase, catalytic core, N-terminal domain"/>
    <property type="match status" value="1"/>
</dbReference>